<protein>
    <submittedName>
        <fullName evidence="2">CubicO group peptidase (Beta-lactamase class C family)</fullName>
    </submittedName>
</protein>
<gene>
    <name evidence="2" type="ORF">EV192_10528</name>
</gene>
<dbReference type="OrthoDB" id="9809635at2"/>
<comment type="caution">
    <text evidence="2">The sequence shown here is derived from an EMBL/GenBank/DDBJ whole genome shotgun (WGS) entry which is preliminary data.</text>
</comment>
<sequence>MSSLSEEVSSLAEQTGFAGVVSVTTGDEVEYAAAFGLAHRGLSIPNTVDTRFAIASGTKGLTALTVMSLVTDGKLALSTPVRSILGADLPMIDDTVTVEHLLSHRSGIGEWYSETGDVRDYLLPVPAQNLLDSEQYLGVLDGHPQDFAPGTRFTYNNGGYVVLGLIAERVSGTPFHSLVVERVCEPAGMTSTEFLRSDTPESRTALGYVEMDGTWRTNVFHLPIRGAGDGGIYSTVDDFRAFWPAFLAGAIVPADRVASMIRPHSDVPEYSLRYGLGFWLRDTEVMLEGYDSGVSFQSAHNPTTGRTYTVMSNTTDGAWPIARHLAGA</sequence>
<dbReference type="Gene3D" id="3.40.710.10">
    <property type="entry name" value="DD-peptidase/beta-lactamase superfamily"/>
    <property type="match status" value="1"/>
</dbReference>
<organism evidence="2 3">
    <name type="scientific">Actinocrispum wychmicini</name>
    <dbReference type="NCBI Taxonomy" id="1213861"/>
    <lineage>
        <taxon>Bacteria</taxon>
        <taxon>Bacillati</taxon>
        <taxon>Actinomycetota</taxon>
        <taxon>Actinomycetes</taxon>
        <taxon>Pseudonocardiales</taxon>
        <taxon>Pseudonocardiaceae</taxon>
        <taxon>Actinocrispum</taxon>
    </lineage>
</organism>
<dbReference type="AlphaFoldDB" id="A0A4R2JLK8"/>
<evidence type="ECO:0000313" key="2">
    <source>
        <dbReference type="EMBL" id="TCO57966.1"/>
    </source>
</evidence>
<dbReference type="Proteomes" id="UP000295680">
    <property type="component" value="Unassembled WGS sequence"/>
</dbReference>
<proteinExistence type="predicted"/>
<dbReference type="InterPro" id="IPR012338">
    <property type="entry name" value="Beta-lactam/transpept-like"/>
</dbReference>
<feature type="domain" description="Beta-lactamase-related" evidence="1">
    <location>
        <begin position="9"/>
        <end position="317"/>
    </location>
</feature>
<dbReference type="SUPFAM" id="SSF56601">
    <property type="entry name" value="beta-lactamase/transpeptidase-like"/>
    <property type="match status" value="1"/>
</dbReference>
<dbReference type="RefSeq" id="WP_132118372.1">
    <property type="nucleotide sequence ID" value="NZ_SLWS01000005.1"/>
</dbReference>
<dbReference type="InterPro" id="IPR001466">
    <property type="entry name" value="Beta-lactam-related"/>
</dbReference>
<dbReference type="PANTHER" id="PTHR43283">
    <property type="entry name" value="BETA-LACTAMASE-RELATED"/>
    <property type="match status" value="1"/>
</dbReference>
<keyword evidence="3" id="KW-1185">Reference proteome</keyword>
<evidence type="ECO:0000259" key="1">
    <source>
        <dbReference type="Pfam" id="PF00144"/>
    </source>
</evidence>
<reference evidence="2 3" key="1">
    <citation type="submission" date="2019-03" db="EMBL/GenBank/DDBJ databases">
        <title>Genomic Encyclopedia of Type Strains, Phase IV (KMG-IV): sequencing the most valuable type-strain genomes for metagenomic binning, comparative biology and taxonomic classification.</title>
        <authorList>
            <person name="Goeker M."/>
        </authorList>
    </citation>
    <scope>NUCLEOTIDE SEQUENCE [LARGE SCALE GENOMIC DNA]</scope>
    <source>
        <strain evidence="2 3">DSM 45934</strain>
    </source>
</reference>
<accession>A0A4R2JLK8</accession>
<dbReference type="Pfam" id="PF00144">
    <property type="entry name" value="Beta-lactamase"/>
    <property type="match status" value="1"/>
</dbReference>
<dbReference type="InterPro" id="IPR050789">
    <property type="entry name" value="Diverse_Enzym_Activities"/>
</dbReference>
<dbReference type="EMBL" id="SLWS01000005">
    <property type="protein sequence ID" value="TCO57966.1"/>
    <property type="molecule type" value="Genomic_DNA"/>
</dbReference>
<evidence type="ECO:0000313" key="3">
    <source>
        <dbReference type="Proteomes" id="UP000295680"/>
    </source>
</evidence>
<name>A0A4R2JLK8_9PSEU</name>